<feature type="compositionally biased region" description="Polar residues" evidence="1">
    <location>
        <begin position="1020"/>
        <end position="1037"/>
    </location>
</feature>
<dbReference type="Gene3D" id="3.80.10.10">
    <property type="entry name" value="Ribonuclease Inhibitor"/>
    <property type="match status" value="1"/>
</dbReference>
<sequence length="1089" mass="123094">MENSTEVHVTTTSRSLNQLGVRNPPAACNDMKFDREKSVNIICEKAVRYSFVSHLSAALSREGISVSVNDEDVQNQTVNDWATVSVVVISDLGKPWFVKLTKVTERMDNNGHLVVSVIYGVDPLNRGLLIEFLEDRNLIAHRSRSSTNTKNSDSELVTEIVGEVYEKLFPTERIGIYWKLLEIEDLLCKQPWGILRSIGLWGIPGIGKTTLAKAVFDRMSNDDYDASCFIENFDEAFHKEGLHRLVDENIGKVLKEKFGIDSSYIMRPSLLKTKLCDKTILLVLDDVRDPLAAESFLGRLECFGPGSLIIMTSRDKNVFPFCQISQIYEVQGLKEHEALQLFSQSAFGKKVPEDNHMEMSMKVVDYANGNPLALQIFGQELKAKMSEMDDAFVNLKQYPPQKIQDGLRNNVLQMSNLIKDIGKDILNGETERCTRMWDPSNIKYLLEDDKVKASGEPKETLKSVVVVEDIDSMSLDTSNFKFDVKNDVFKNMFNLRYLKIYNSSTKDVPGLNFPNGLGSLPCQLRLLYWENYPLQALPKDIYLGHLVELSMPYSQLQELTALTTKHLKMLKRIRLCHSQQIVKFDHFLYAQNVELIDLQGCTRLGSFPDTSELQHLRVVNLSGCTEIKSFRGAPPNIEELHLQGTSISEIPISMVTHSSQVKLDRKKLLSILDEFEDDDLVDLESVTNLVKVRSYNNHQGFGKLVHLNMKDCSKLRCLPDMVNLESLQVLLLSGCTRLEEIMGFPRNMRKLYIGGTAVKEVPQLPQTLEFLNAHGCKYLKSIHLDFEQLPRHYIFSNCYNLSSQVISEFLEKGLTRVADLVRAKQQELNVAPEASICIPIDARQRPLFRLQASPNAKIDLSPWTQKSLSGFAMSVVVSFKDDYHNALGFGIRCVCRWKKTGNNDQPDRTLIERFYQCWAPLEAPKVEWDHIFVFYDSKMLPTAIEENHSDMPAAEVTFEFHTVSWGNKLLGDTCRVTECGVQVIKPPTDGITTESEAISIVEDHPPPRASSSKELEAKTRSLSSSEPHKFSTVTRNGRSTNTMLRKLNFVEKSQLVDSLDKLRVSAGTSSSNFKKKPVIIIVVGMAAGN</sequence>
<accession>A0A8X7V306</accession>
<feature type="compositionally biased region" description="Polar residues" evidence="1">
    <location>
        <begin position="1"/>
        <end position="20"/>
    </location>
</feature>
<name>A0A8X7V306_BRACI</name>
<dbReference type="Pfam" id="PF00931">
    <property type="entry name" value="NB-ARC"/>
    <property type="match status" value="1"/>
</dbReference>
<dbReference type="InterPro" id="IPR044974">
    <property type="entry name" value="Disease_R_plants"/>
</dbReference>
<comment type="caution">
    <text evidence="3">The sequence shown here is derived from an EMBL/GenBank/DDBJ whole genome shotgun (WGS) entry which is preliminary data.</text>
</comment>
<dbReference type="PANTHER" id="PTHR11017">
    <property type="entry name" value="LEUCINE-RICH REPEAT-CONTAINING PROTEIN"/>
    <property type="match status" value="1"/>
</dbReference>
<feature type="region of interest" description="Disordered" evidence="1">
    <location>
        <begin position="1"/>
        <end position="21"/>
    </location>
</feature>
<dbReference type="Gene3D" id="1.10.8.430">
    <property type="entry name" value="Helical domain of apoptotic protease-activating factors"/>
    <property type="match status" value="1"/>
</dbReference>
<evidence type="ECO:0000256" key="1">
    <source>
        <dbReference type="SAM" id="MobiDB-lite"/>
    </source>
</evidence>
<dbReference type="OrthoDB" id="1102756at2759"/>
<dbReference type="SUPFAM" id="SSF52058">
    <property type="entry name" value="L domain-like"/>
    <property type="match status" value="1"/>
</dbReference>
<dbReference type="PANTHER" id="PTHR11017:SF479">
    <property type="entry name" value="DISEASE RESISTANCE PROTEIN (TIR-NBS-LRR CLASS) FAMILY"/>
    <property type="match status" value="1"/>
</dbReference>
<protein>
    <recommendedName>
        <fullName evidence="2">NB-ARC domain-containing protein</fullName>
    </recommendedName>
</protein>
<dbReference type="Gene3D" id="3.40.50.300">
    <property type="entry name" value="P-loop containing nucleotide triphosphate hydrolases"/>
    <property type="match status" value="1"/>
</dbReference>
<evidence type="ECO:0000259" key="2">
    <source>
        <dbReference type="Pfam" id="PF00931"/>
    </source>
</evidence>
<dbReference type="InterPro" id="IPR002182">
    <property type="entry name" value="NB-ARC"/>
</dbReference>
<evidence type="ECO:0000313" key="4">
    <source>
        <dbReference type="Proteomes" id="UP000886595"/>
    </source>
</evidence>
<dbReference type="SUPFAM" id="SSF52540">
    <property type="entry name" value="P-loop containing nucleoside triphosphate hydrolases"/>
    <property type="match status" value="1"/>
</dbReference>
<dbReference type="Proteomes" id="UP000886595">
    <property type="component" value="Unassembled WGS sequence"/>
</dbReference>
<dbReference type="GO" id="GO:0006952">
    <property type="term" value="P:defense response"/>
    <property type="evidence" value="ECO:0007669"/>
    <property type="project" value="InterPro"/>
</dbReference>
<dbReference type="AlphaFoldDB" id="A0A8X7V306"/>
<reference evidence="3 4" key="1">
    <citation type="submission" date="2020-02" db="EMBL/GenBank/DDBJ databases">
        <authorList>
            <person name="Ma Q."/>
            <person name="Huang Y."/>
            <person name="Song X."/>
            <person name="Pei D."/>
        </authorList>
    </citation>
    <scope>NUCLEOTIDE SEQUENCE [LARGE SCALE GENOMIC DNA]</scope>
    <source>
        <strain evidence="3">Sxm20200214</strain>
        <tissue evidence="3">Leaf</tissue>
    </source>
</reference>
<dbReference type="EMBL" id="JAAMPC010000008">
    <property type="protein sequence ID" value="KAG2300257.1"/>
    <property type="molecule type" value="Genomic_DNA"/>
</dbReference>
<feature type="domain" description="NB-ARC" evidence="2">
    <location>
        <begin position="197"/>
        <end position="350"/>
    </location>
</feature>
<dbReference type="InterPro" id="IPR035897">
    <property type="entry name" value="Toll_tir_struct_dom_sf"/>
</dbReference>
<feature type="region of interest" description="Disordered" evidence="1">
    <location>
        <begin position="1003"/>
        <end position="1037"/>
    </location>
</feature>
<dbReference type="InterPro" id="IPR032675">
    <property type="entry name" value="LRR_dom_sf"/>
</dbReference>
<organism evidence="3 4">
    <name type="scientific">Brassica carinata</name>
    <name type="common">Ethiopian mustard</name>
    <name type="synonym">Abyssinian cabbage</name>
    <dbReference type="NCBI Taxonomy" id="52824"/>
    <lineage>
        <taxon>Eukaryota</taxon>
        <taxon>Viridiplantae</taxon>
        <taxon>Streptophyta</taxon>
        <taxon>Embryophyta</taxon>
        <taxon>Tracheophyta</taxon>
        <taxon>Spermatophyta</taxon>
        <taxon>Magnoliopsida</taxon>
        <taxon>eudicotyledons</taxon>
        <taxon>Gunneridae</taxon>
        <taxon>Pentapetalae</taxon>
        <taxon>rosids</taxon>
        <taxon>malvids</taxon>
        <taxon>Brassicales</taxon>
        <taxon>Brassicaceae</taxon>
        <taxon>Brassiceae</taxon>
        <taxon>Brassica</taxon>
    </lineage>
</organism>
<dbReference type="Gene3D" id="3.40.50.10140">
    <property type="entry name" value="Toll/interleukin-1 receptor homology (TIR) domain"/>
    <property type="match status" value="1"/>
</dbReference>
<evidence type="ECO:0000313" key="3">
    <source>
        <dbReference type="EMBL" id="KAG2300257.1"/>
    </source>
</evidence>
<dbReference type="PRINTS" id="PR00364">
    <property type="entry name" value="DISEASERSIST"/>
</dbReference>
<dbReference type="InterPro" id="IPR027417">
    <property type="entry name" value="P-loop_NTPase"/>
</dbReference>
<proteinExistence type="predicted"/>
<dbReference type="InterPro" id="IPR042197">
    <property type="entry name" value="Apaf_helical"/>
</dbReference>
<gene>
    <name evidence="3" type="ORF">Bca52824_036729</name>
</gene>
<keyword evidence="4" id="KW-1185">Reference proteome</keyword>
<feature type="compositionally biased region" description="Basic and acidic residues" evidence="1">
    <location>
        <begin position="1003"/>
        <end position="1019"/>
    </location>
</feature>
<dbReference type="GO" id="GO:0043531">
    <property type="term" value="F:ADP binding"/>
    <property type="evidence" value="ECO:0007669"/>
    <property type="project" value="InterPro"/>
</dbReference>